<gene>
    <name evidence="4" type="ORF">CRHIZ90672A_00011833</name>
</gene>
<dbReference type="InterPro" id="IPR036188">
    <property type="entry name" value="FAD/NAD-bd_sf"/>
</dbReference>
<organism evidence="4 5">
    <name type="scientific">Clonostachys rhizophaga</name>
    <dbReference type="NCBI Taxonomy" id="160324"/>
    <lineage>
        <taxon>Eukaryota</taxon>
        <taxon>Fungi</taxon>
        <taxon>Dikarya</taxon>
        <taxon>Ascomycota</taxon>
        <taxon>Pezizomycotina</taxon>
        <taxon>Sordariomycetes</taxon>
        <taxon>Hypocreomycetidae</taxon>
        <taxon>Hypocreales</taxon>
        <taxon>Bionectriaceae</taxon>
        <taxon>Clonostachys</taxon>
    </lineage>
</organism>
<evidence type="ECO:0000259" key="3">
    <source>
        <dbReference type="Pfam" id="PF00890"/>
    </source>
</evidence>
<reference evidence="4" key="1">
    <citation type="submission" date="2021-10" db="EMBL/GenBank/DDBJ databases">
        <authorList>
            <person name="Piombo E."/>
        </authorList>
    </citation>
    <scope>NUCLEOTIDE SEQUENCE</scope>
</reference>
<name>A0A9N9YFB8_9HYPO</name>
<proteinExistence type="predicted"/>
<dbReference type="Pfam" id="PF00890">
    <property type="entry name" value="FAD_binding_2"/>
    <property type="match status" value="1"/>
</dbReference>
<keyword evidence="5" id="KW-1185">Reference proteome</keyword>
<comment type="caution">
    <text evidence="4">The sequence shown here is derived from an EMBL/GenBank/DDBJ whole genome shotgun (WGS) entry which is preliminary data.</text>
</comment>
<evidence type="ECO:0000256" key="2">
    <source>
        <dbReference type="ARBA" id="ARBA00023002"/>
    </source>
</evidence>
<evidence type="ECO:0000313" key="4">
    <source>
        <dbReference type="EMBL" id="CAH0021501.1"/>
    </source>
</evidence>
<dbReference type="AlphaFoldDB" id="A0A9N9YFB8"/>
<evidence type="ECO:0000256" key="1">
    <source>
        <dbReference type="ARBA" id="ARBA00022630"/>
    </source>
</evidence>
<accession>A0A9N9YFB8</accession>
<dbReference type="SUPFAM" id="SSF51905">
    <property type="entry name" value="FAD/NAD(P)-binding domain"/>
    <property type="match status" value="1"/>
</dbReference>
<sequence length="86" mass="9289">MTSTTSIVVDGVVRSPPTGIKVIIVGAGLAGLCMGIESWRKGHDVEIIERSTSIVPTDWTMESELEKEKAGIFVQDLETNGEWTLA</sequence>
<dbReference type="Proteomes" id="UP000696573">
    <property type="component" value="Unassembled WGS sequence"/>
</dbReference>
<feature type="domain" description="FAD-dependent oxidoreductase 2 FAD-binding" evidence="3">
    <location>
        <begin position="22"/>
        <end position="52"/>
    </location>
</feature>
<protein>
    <recommendedName>
        <fullName evidence="3">FAD-dependent oxidoreductase 2 FAD-binding domain-containing protein</fullName>
    </recommendedName>
</protein>
<dbReference type="GO" id="GO:0016491">
    <property type="term" value="F:oxidoreductase activity"/>
    <property type="evidence" value="ECO:0007669"/>
    <property type="project" value="UniProtKB-KW"/>
</dbReference>
<evidence type="ECO:0000313" key="5">
    <source>
        <dbReference type="Proteomes" id="UP000696573"/>
    </source>
</evidence>
<dbReference type="OrthoDB" id="16820at2759"/>
<keyword evidence="2" id="KW-0560">Oxidoreductase</keyword>
<dbReference type="EMBL" id="CABFNQ020000654">
    <property type="protein sequence ID" value="CAH0021501.1"/>
    <property type="molecule type" value="Genomic_DNA"/>
</dbReference>
<keyword evidence="1" id="KW-0285">Flavoprotein</keyword>
<dbReference type="InterPro" id="IPR003953">
    <property type="entry name" value="FAD-dep_OxRdtase_2_FAD-bd"/>
</dbReference>
<dbReference type="Gene3D" id="3.50.50.60">
    <property type="entry name" value="FAD/NAD(P)-binding domain"/>
    <property type="match status" value="1"/>
</dbReference>